<dbReference type="PROSITE" id="PS00894">
    <property type="entry name" value="HTH_DEOR_1"/>
    <property type="match status" value="1"/>
</dbReference>
<dbReference type="Gene3D" id="1.10.10.10">
    <property type="entry name" value="Winged helix-like DNA-binding domain superfamily/Winged helix DNA-binding domain"/>
    <property type="match status" value="1"/>
</dbReference>
<dbReference type="Pfam" id="PF08279">
    <property type="entry name" value="HTH_11"/>
    <property type="match status" value="1"/>
</dbReference>
<accession>A0A9W6SJH7</accession>
<evidence type="ECO:0000256" key="1">
    <source>
        <dbReference type="ARBA" id="ARBA00023015"/>
    </source>
</evidence>
<evidence type="ECO:0000313" key="6">
    <source>
        <dbReference type="EMBL" id="GLZ76734.1"/>
    </source>
</evidence>
<dbReference type="PROSITE" id="PS51000">
    <property type="entry name" value="HTH_DEOR_2"/>
    <property type="match status" value="1"/>
</dbReference>
<dbReference type="Pfam" id="PF13280">
    <property type="entry name" value="WYL"/>
    <property type="match status" value="1"/>
</dbReference>
<dbReference type="AlphaFoldDB" id="A0A9W6SJH7"/>
<dbReference type="InterPro" id="IPR026881">
    <property type="entry name" value="WYL_dom"/>
</dbReference>
<keyword evidence="1" id="KW-0805">Transcription regulation</keyword>
<sequence length="333" mass="35647">MASTSARTLKLLSLLQTHRYWPGTELAGRLDVSPRTLRRDIDRLRELGYPVDAHRGVDGGYQLATGTSLPPLLLDDEEAVAITIGLMAAAAGAVSGVEESAVMALTKVVQAMPPRLRHRVEALRASTVAAPPRLPAIDSAALTVIALACRDAERLRFGYTAHGGAVTARLVEPLRLVPHAGRWYLVAWDLDRHAWRTFRLDRLVDAAPTGDRFRPRELPGGDAAAYVREQISGVPTRHHVEVLVRAPVEQVAAAAGRWGRVAAAEGGTLLTMDVHDLADPATILAGLGAPFTVLGPPELRDHLRRAGELFTDAAQSPSEDQSPSEPGTTSPAS</sequence>
<dbReference type="PANTHER" id="PTHR34580:SF3">
    <property type="entry name" value="PROTEIN PAFB"/>
    <property type="match status" value="1"/>
</dbReference>
<feature type="region of interest" description="Disordered" evidence="4">
    <location>
        <begin position="302"/>
        <end position="333"/>
    </location>
</feature>
<dbReference type="Pfam" id="PF25583">
    <property type="entry name" value="WCX"/>
    <property type="match status" value="1"/>
</dbReference>
<dbReference type="InterPro" id="IPR051534">
    <property type="entry name" value="CBASS_pafABC_assoc_protein"/>
</dbReference>
<protein>
    <submittedName>
        <fullName evidence="6">Transcriptional regulator</fullName>
    </submittedName>
</protein>
<feature type="compositionally biased region" description="Low complexity" evidence="4">
    <location>
        <begin position="315"/>
        <end position="326"/>
    </location>
</feature>
<dbReference type="SUPFAM" id="SSF46785">
    <property type="entry name" value="Winged helix' DNA-binding domain"/>
    <property type="match status" value="1"/>
</dbReference>
<dbReference type="EMBL" id="BSTX01000001">
    <property type="protein sequence ID" value="GLZ76734.1"/>
    <property type="molecule type" value="Genomic_DNA"/>
</dbReference>
<feature type="domain" description="HTH deoR-type" evidence="5">
    <location>
        <begin position="4"/>
        <end position="59"/>
    </location>
</feature>
<evidence type="ECO:0000313" key="7">
    <source>
        <dbReference type="Proteomes" id="UP001165079"/>
    </source>
</evidence>
<comment type="caution">
    <text evidence="6">The sequence shown here is derived from an EMBL/GenBank/DDBJ whole genome shotgun (WGS) entry which is preliminary data.</text>
</comment>
<evidence type="ECO:0000256" key="3">
    <source>
        <dbReference type="ARBA" id="ARBA00023163"/>
    </source>
</evidence>
<dbReference type="InterPro" id="IPR013196">
    <property type="entry name" value="HTH_11"/>
</dbReference>
<dbReference type="InterPro" id="IPR001034">
    <property type="entry name" value="DeoR_HTH"/>
</dbReference>
<dbReference type="SMART" id="SM00420">
    <property type="entry name" value="HTH_DEOR"/>
    <property type="match status" value="1"/>
</dbReference>
<dbReference type="PANTHER" id="PTHR34580">
    <property type="match status" value="1"/>
</dbReference>
<dbReference type="InterPro" id="IPR036390">
    <property type="entry name" value="WH_DNA-bd_sf"/>
</dbReference>
<dbReference type="RefSeq" id="WP_285661895.1">
    <property type="nucleotide sequence ID" value="NZ_BSTX01000001.1"/>
</dbReference>
<evidence type="ECO:0000259" key="5">
    <source>
        <dbReference type="PROSITE" id="PS51000"/>
    </source>
</evidence>
<dbReference type="InterPro" id="IPR018356">
    <property type="entry name" value="Tscrpt_reg_HTH_DeoR_CS"/>
</dbReference>
<gene>
    <name evidence="6" type="ORF">Afil01_15410</name>
</gene>
<dbReference type="InterPro" id="IPR028349">
    <property type="entry name" value="PafC-like"/>
</dbReference>
<name>A0A9W6SJH7_9ACTN</name>
<dbReference type="PIRSF" id="PIRSF016838">
    <property type="entry name" value="PafC"/>
    <property type="match status" value="1"/>
</dbReference>
<keyword evidence="2" id="KW-0238">DNA-binding</keyword>
<keyword evidence="7" id="KW-1185">Reference proteome</keyword>
<evidence type="ECO:0000256" key="2">
    <source>
        <dbReference type="ARBA" id="ARBA00023125"/>
    </source>
</evidence>
<dbReference type="InterPro" id="IPR036388">
    <property type="entry name" value="WH-like_DNA-bd_sf"/>
</dbReference>
<dbReference type="GO" id="GO:0003700">
    <property type="term" value="F:DNA-binding transcription factor activity"/>
    <property type="evidence" value="ECO:0007669"/>
    <property type="project" value="InterPro"/>
</dbReference>
<dbReference type="GO" id="GO:0003677">
    <property type="term" value="F:DNA binding"/>
    <property type="evidence" value="ECO:0007669"/>
    <property type="project" value="UniProtKB-KW"/>
</dbReference>
<organism evidence="6 7">
    <name type="scientific">Actinorhabdospora filicis</name>
    <dbReference type="NCBI Taxonomy" id="1785913"/>
    <lineage>
        <taxon>Bacteria</taxon>
        <taxon>Bacillati</taxon>
        <taxon>Actinomycetota</taxon>
        <taxon>Actinomycetes</taxon>
        <taxon>Micromonosporales</taxon>
        <taxon>Micromonosporaceae</taxon>
        <taxon>Actinorhabdospora</taxon>
    </lineage>
</organism>
<dbReference type="PROSITE" id="PS52050">
    <property type="entry name" value="WYL"/>
    <property type="match status" value="1"/>
</dbReference>
<keyword evidence="3" id="KW-0804">Transcription</keyword>
<dbReference type="Proteomes" id="UP001165079">
    <property type="component" value="Unassembled WGS sequence"/>
</dbReference>
<proteinExistence type="predicted"/>
<evidence type="ECO:0000256" key="4">
    <source>
        <dbReference type="SAM" id="MobiDB-lite"/>
    </source>
</evidence>
<dbReference type="InterPro" id="IPR057727">
    <property type="entry name" value="WCX_dom"/>
</dbReference>
<reference evidence="6" key="1">
    <citation type="submission" date="2023-03" db="EMBL/GenBank/DDBJ databases">
        <title>Actinorhabdospora filicis NBRC 111898.</title>
        <authorList>
            <person name="Ichikawa N."/>
            <person name="Sato H."/>
            <person name="Tonouchi N."/>
        </authorList>
    </citation>
    <scope>NUCLEOTIDE SEQUENCE</scope>
    <source>
        <strain evidence="6">NBRC 111898</strain>
    </source>
</reference>